<accession>A0AA40XA46</accession>
<evidence type="ECO:0000313" key="1">
    <source>
        <dbReference type="EMBL" id="MBF7127619.1"/>
    </source>
</evidence>
<sequence length="143" mass="16568">MPLIPELDEKKTIKNVKHFFEVEFPAIQNMAHVAYVDMKSPVISGMPSVHGVDNSNEEKLTAHAQAKDLLAKVLQSCSGLDREHRHVLELRYFKKLSWAVIEDLTGYNNTHNWERFNEALLQFSWAFADVEDLRVFKDNQINE</sequence>
<evidence type="ECO:0000313" key="2">
    <source>
        <dbReference type="Proteomes" id="UP000743107"/>
    </source>
</evidence>
<dbReference type="InterPro" id="IPR036388">
    <property type="entry name" value="WH-like_DNA-bd_sf"/>
</dbReference>
<organism evidence="1 2">
    <name type="scientific">Pediococcus pentosaceus</name>
    <dbReference type="NCBI Taxonomy" id="1255"/>
    <lineage>
        <taxon>Bacteria</taxon>
        <taxon>Bacillati</taxon>
        <taxon>Bacillota</taxon>
        <taxon>Bacilli</taxon>
        <taxon>Lactobacillales</taxon>
        <taxon>Lactobacillaceae</taxon>
        <taxon>Pediococcus</taxon>
    </lineage>
</organism>
<dbReference type="RefSeq" id="WP_195752017.1">
    <property type="nucleotide sequence ID" value="NZ_JADOFV010000004.1"/>
</dbReference>
<proteinExistence type="predicted"/>
<name>A0AA40XA46_PEDPE</name>
<dbReference type="AlphaFoldDB" id="A0AA40XA46"/>
<reference evidence="1" key="1">
    <citation type="submission" date="2020-11" db="EMBL/GenBank/DDBJ databases">
        <title>Antibiotic susceptibility profiles of Pediococcus pentosaceus from various origins and their implications for the safety assessment of strains with food-technology applications.</title>
        <authorList>
            <person name="Shani N."/>
            <person name="Oberhaensli S."/>
            <person name="Arias E."/>
        </authorList>
    </citation>
    <scope>NUCLEOTIDE SEQUENCE</scope>
    <source>
        <strain evidence="1">FAM 19164</strain>
    </source>
</reference>
<gene>
    <name evidence="1" type="ORF">ITQ97_07360</name>
</gene>
<dbReference type="NCBIfam" id="TIGR01637">
    <property type="entry name" value="phage_arpU"/>
    <property type="match status" value="1"/>
</dbReference>
<dbReference type="InterPro" id="IPR006524">
    <property type="entry name" value="ArpU-like"/>
</dbReference>
<dbReference type="Proteomes" id="UP000743107">
    <property type="component" value="Unassembled WGS sequence"/>
</dbReference>
<protein>
    <submittedName>
        <fullName evidence="1">RNA polymerase subunit sigma-70</fullName>
    </submittedName>
</protein>
<comment type="caution">
    <text evidence="1">The sequence shown here is derived from an EMBL/GenBank/DDBJ whole genome shotgun (WGS) entry which is preliminary data.</text>
</comment>
<dbReference type="Gene3D" id="1.10.10.10">
    <property type="entry name" value="Winged helix-like DNA-binding domain superfamily/Winged helix DNA-binding domain"/>
    <property type="match status" value="1"/>
</dbReference>
<dbReference type="EMBL" id="JADOFV010000004">
    <property type="protein sequence ID" value="MBF7127619.1"/>
    <property type="molecule type" value="Genomic_DNA"/>
</dbReference>